<accession>A0A0B7HGU5</accession>
<name>A0A0B7HGU5_9FLAO</name>
<gene>
    <name evidence="1" type="ORF">CCYN74_30172</name>
</gene>
<evidence type="ECO:0000313" key="2">
    <source>
        <dbReference type="Proteomes" id="UP000038083"/>
    </source>
</evidence>
<protein>
    <submittedName>
        <fullName evidence="1">Uncharacterized protein</fullName>
    </submittedName>
</protein>
<reference evidence="1 2" key="1">
    <citation type="submission" date="2015-01" db="EMBL/GenBank/DDBJ databases">
        <authorList>
            <person name="MANFREDI Pablo"/>
        </authorList>
    </citation>
    <scope>NUCLEOTIDE SEQUENCE [LARGE SCALE GENOMIC DNA]</scope>
    <source>
        <strain evidence="1 2">Ccy74</strain>
    </source>
</reference>
<dbReference type="AlphaFoldDB" id="A0A0B7HGU5"/>
<organism evidence="1 2">
    <name type="scientific">Capnocytophaga cynodegmi</name>
    <dbReference type="NCBI Taxonomy" id="28189"/>
    <lineage>
        <taxon>Bacteria</taxon>
        <taxon>Pseudomonadati</taxon>
        <taxon>Bacteroidota</taxon>
        <taxon>Flavobacteriia</taxon>
        <taxon>Flavobacteriales</taxon>
        <taxon>Flavobacteriaceae</taxon>
        <taxon>Capnocytophaga</taxon>
    </lineage>
</organism>
<evidence type="ECO:0000313" key="1">
    <source>
        <dbReference type="EMBL" id="CEN38475.1"/>
    </source>
</evidence>
<dbReference type="Proteomes" id="UP000038083">
    <property type="component" value="Unassembled WGS sequence"/>
</dbReference>
<proteinExistence type="predicted"/>
<sequence length="40" mass="4846">MCFNADLVTAKVFSNKHWQELIEKAKKIIKINFFIRIFLF</sequence>
<dbReference type="EMBL" id="CDOG01000023">
    <property type="protein sequence ID" value="CEN38475.1"/>
    <property type="molecule type" value="Genomic_DNA"/>
</dbReference>